<evidence type="ECO:0000256" key="2">
    <source>
        <dbReference type="SAM" id="Phobius"/>
    </source>
</evidence>
<feature type="compositionally biased region" description="Low complexity" evidence="1">
    <location>
        <begin position="128"/>
        <end position="138"/>
    </location>
</feature>
<dbReference type="AlphaFoldDB" id="A0A089NWQ6"/>
<sequence length="157" mass="16813">MRTIDNQPEDVFLGGWNLMLGAGLILAPWYFGFRSEDIAAWNAWITGATILALAALTLMRTREGEVYAIGAAGLWSCAAPWALGFQDAAAWAHVGFGVALLVSAGSWLWRLQDLPASQGSAQKSAWQTAPPAARATPRVSEDRSACRPGTRTPSPRS</sequence>
<keyword evidence="2" id="KW-0812">Transmembrane</keyword>
<feature type="transmembrane region" description="Helical" evidence="2">
    <location>
        <begin position="38"/>
        <end position="59"/>
    </location>
</feature>
<reference evidence="4 5" key="1">
    <citation type="journal article" date="2014" name="PLoS ONE">
        <title>Genome Information of Methylobacterium oryzae, a Plant-Probiotic Methylotroph in the Phyllosphere.</title>
        <authorList>
            <person name="Kwak M.J."/>
            <person name="Jeong H."/>
            <person name="Madhaiyan M."/>
            <person name="Lee Y."/>
            <person name="Sa T.M."/>
            <person name="Oh T.K."/>
            <person name="Kim J.F."/>
        </authorList>
    </citation>
    <scope>NUCLEOTIDE SEQUENCE [LARGE SCALE GENOMIC DNA]</scope>
    <source>
        <strain evidence="4 5">CBMB20</strain>
    </source>
</reference>
<keyword evidence="2" id="KW-1133">Transmembrane helix</keyword>
<evidence type="ECO:0000259" key="3">
    <source>
        <dbReference type="Pfam" id="PF03779"/>
    </source>
</evidence>
<name>A0A089NWQ6_9HYPH</name>
<dbReference type="Pfam" id="PF03779">
    <property type="entry name" value="SPW"/>
    <property type="match status" value="1"/>
</dbReference>
<protein>
    <submittedName>
        <fullName evidence="4">SPW repeat-containing protein</fullName>
    </submittedName>
</protein>
<proteinExistence type="predicted"/>
<dbReference type="HOGENOM" id="CLU_124842_3_0_5"/>
<evidence type="ECO:0000313" key="4">
    <source>
        <dbReference type="EMBL" id="AIQ92346.1"/>
    </source>
</evidence>
<evidence type="ECO:0000256" key="1">
    <source>
        <dbReference type="SAM" id="MobiDB-lite"/>
    </source>
</evidence>
<dbReference type="eggNOG" id="ENOG5032UXB">
    <property type="taxonomic scope" value="Bacteria"/>
</dbReference>
<feature type="transmembrane region" description="Helical" evidence="2">
    <location>
        <begin position="12"/>
        <end position="32"/>
    </location>
</feature>
<feature type="transmembrane region" description="Helical" evidence="2">
    <location>
        <begin position="66"/>
        <end position="83"/>
    </location>
</feature>
<feature type="region of interest" description="Disordered" evidence="1">
    <location>
        <begin position="120"/>
        <end position="157"/>
    </location>
</feature>
<feature type="domain" description="SPW repeat-containing integral membrane" evidence="3">
    <location>
        <begin position="15"/>
        <end position="104"/>
    </location>
</feature>
<dbReference type="STRING" id="693986.MOC_4591"/>
<keyword evidence="2" id="KW-0472">Membrane</keyword>
<dbReference type="RefSeq" id="WP_052083678.1">
    <property type="nucleotide sequence ID" value="NZ_CP003811.1"/>
</dbReference>
<accession>A0A089NWQ6</accession>
<organism evidence="4 5">
    <name type="scientific">Methylobacterium oryzae CBMB20</name>
    <dbReference type="NCBI Taxonomy" id="693986"/>
    <lineage>
        <taxon>Bacteria</taxon>
        <taxon>Pseudomonadati</taxon>
        <taxon>Pseudomonadota</taxon>
        <taxon>Alphaproteobacteria</taxon>
        <taxon>Hyphomicrobiales</taxon>
        <taxon>Methylobacteriaceae</taxon>
        <taxon>Methylobacterium</taxon>
    </lineage>
</organism>
<keyword evidence="5" id="KW-1185">Reference proteome</keyword>
<dbReference type="Proteomes" id="UP000029492">
    <property type="component" value="Chromosome"/>
</dbReference>
<evidence type="ECO:0000313" key="5">
    <source>
        <dbReference type="Proteomes" id="UP000029492"/>
    </source>
</evidence>
<dbReference type="InterPro" id="IPR005530">
    <property type="entry name" value="SPW"/>
</dbReference>
<feature type="transmembrane region" description="Helical" evidence="2">
    <location>
        <begin position="89"/>
        <end position="109"/>
    </location>
</feature>
<gene>
    <name evidence="4" type="ORF">MOC_4591</name>
</gene>
<dbReference type="KEGG" id="mor:MOC_4591"/>
<dbReference type="EMBL" id="CP003811">
    <property type="protein sequence ID" value="AIQ92346.1"/>
    <property type="molecule type" value="Genomic_DNA"/>
</dbReference>